<protein>
    <submittedName>
        <fullName evidence="2">Nuclear transport factor 2 family protein</fullName>
    </submittedName>
</protein>
<dbReference type="EMBL" id="JACLCP010000002">
    <property type="protein sequence ID" value="MBC2845076.1"/>
    <property type="molecule type" value="Genomic_DNA"/>
</dbReference>
<dbReference type="InterPro" id="IPR039437">
    <property type="entry name" value="FrzH/put_lumazine-bd"/>
</dbReference>
<keyword evidence="3" id="KW-1185">Reference proteome</keyword>
<feature type="chain" id="PRO_5032448754" evidence="1">
    <location>
        <begin position="22"/>
        <end position="423"/>
    </location>
</feature>
<dbReference type="Proteomes" id="UP000533900">
    <property type="component" value="Unassembled WGS sequence"/>
</dbReference>
<sequence>MTLKQSFLLSFALCMSFIAIAQSQSNNQYFRHLKYNHVSPYVKLTGTYPISEAVASTTSHYIFTYNRKNQLILITNNHYFTERRHPLASIGAYKTIITYQDNQETRIFLDVKGNRVSNDRGVYKEVFTLNKDGNYTALQFFDLEDEPMASNWKISKYSWIKHKKMVIEKRVNLDNKPQSLSTYFDFGTTGMTFKKDGSPLANYNLNADMQVVNNGAGVASYQDSYDDFGNHVKYAYYDASNTLVNNANGFAVGIKVYDSIGNYIKQQIFDKDMTLLRDREIANNQYVKLSDIASKEDSLEIKRIALGYLKALQELKPELMQEVMNDSLNKVTIGFNRTLRKEVVTAISRDRMIENAKNWNKSNTKFPPSPNNQVKILDVYHRIATVKLFSDNWVEYLHLIKLDGKWSIINLLWQHKNVKRYPF</sequence>
<accession>A0A842ITG0</accession>
<dbReference type="RefSeq" id="WP_185788794.1">
    <property type="nucleotide sequence ID" value="NZ_JACLCP010000002.1"/>
</dbReference>
<dbReference type="InterPro" id="IPR032710">
    <property type="entry name" value="NTF2-like_dom_sf"/>
</dbReference>
<organism evidence="2 3">
    <name type="scientific">Winogradskyella flava</name>
    <dbReference type="NCBI Taxonomy" id="1884876"/>
    <lineage>
        <taxon>Bacteria</taxon>
        <taxon>Pseudomonadati</taxon>
        <taxon>Bacteroidota</taxon>
        <taxon>Flavobacteriia</taxon>
        <taxon>Flavobacteriales</taxon>
        <taxon>Flavobacteriaceae</taxon>
        <taxon>Winogradskyella</taxon>
    </lineage>
</organism>
<dbReference type="AlphaFoldDB" id="A0A842ITG0"/>
<evidence type="ECO:0000313" key="2">
    <source>
        <dbReference type="EMBL" id="MBC2845076.1"/>
    </source>
</evidence>
<dbReference type="Gene3D" id="3.10.450.50">
    <property type="match status" value="1"/>
</dbReference>
<comment type="caution">
    <text evidence="2">The sequence shown here is derived from an EMBL/GenBank/DDBJ whole genome shotgun (WGS) entry which is preliminary data.</text>
</comment>
<evidence type="ECO:0000313" key="3">
    <source>
        <dbReference type="Proteomes" id="UP000533900"/>
    </source>
</evidence>
<evidence type="ECO:0000256" key="1">
    <source>
        <dbReference type="SAM" id="SignalP"/>
    </source>
</evidence>
<feature type="signal peptide" evidence="1">
    <location>
        <begin position="1"/>
        <end position="21"/>
    </location>
</feature>
<proteinExistence type="predicted"/>
<gene>
    <name evidence="2" type="ORF">H7F21_08230</name>
</gene>
<name>A0A842ITG0_9FLAO</name>
<dbReference type="Pfam" id="PF12893">
    <property type="entry name" value="Lumazine_bd_2"/>
    <property type="match status" value="1"/>
</dbReference>
<keyword evidence="1" id="KW-0732">Signal</keyword>
<reference evidence="2" key="1">
    <citation type="submission" date="2020-08" db="EMBL/GenBank/DDBJ databases">
        <title>Winogradskyella ouciana sp. nov., isolated from the hadal seawater of the Mariana Trench.</title>
        <authorList>
            <person name="He X."/>
        </authorList>
    </citation>
    <scope>NUCLEOTIDE SEQUENCE [LARGE SCALE GENOMIC DNA]</scope>
    <source>
        <strain evidence="2">KCTC 52348</strain>
    </source>
</reference>
<dbReference type="SUPFAM" id="SSF54427">
    <property type="entry name" value="NTF2-like"/>
    <property type="match status" value="1"/>
</dbReference>